<reference evidence="5" key="1">
    <citation type="journal article" date="2009" name="Science">
        <title>The B73 maize genome: complexity, diversity, and dynamics.</title>
        <authorList>
            <person name="Schnable P.S."/>
            <person name="Ware D."/>
            <person name="Fulton R.S."/>
            <person name="Stein J.C."/>
            <person name="Wei F."/>
            <person name="Pasternak S."/>
            <person name="Liang C."/>
            <person name="Zhang J."/>
            <person name="Fulton L."/>
            <person name="Graves T.A."/>
            <person name="Minx P."/>
            <person name="Reily A.D."/>
            <person name="Courtney L."/>
            <person name="Kruchowski S.S."/>
            <person name="Tomlinson C."/>
            <person name="Strong C."/>
            <person name="Delehaunty K."/>
            <person name="Fronick C."/>
            <person name="Courtney B."/>
            <person name="Rock S.M."/>
            <person name="Belter E."/>
            <person name="Du F."/>
            <person name="Kim K."/>
            <person name="Abbott R.M."/>
            <person name="Cotton M."/>
            <person name="Levy A."/>
            <person name="Marchetto P."/>
            <person name="Ochoa K."/>
            <person name="Jackson S.M."/>
            <person name="Gillam B."/>
            <person name="Chen W."/>
            <person name="Yan L."/>
            <person name="Higginbotham J."/>
            <person name="Cardenas M."/>
            <person name="Waligorski J."/>
            <person name="Applebaum E."/>
            <person name="Phelps L."/>
            <person name="Falcone J."/>
            <person name="Kanchi K."/>
            <person name="Thane T."/>
            <person name="Scimone A."/>
            <person name="Thane N."/>
            <person name="Henke J."/>
            <person name="Wang T."/>
            <person name="Ruppert J."/>
            <person name="Shah N."/>
            <person name="Rotter K."/>
            <person name="Hodges J."/>
            <person name="Ingenthron E."/>
            <person name="Cordes M."/>
            <person name="Kohlberg S."/>
            <person name="Sgro J."/>
            <person name="Delgado B."/>
            <person name="Mead K."/>
            <person name="Chinwalla A."/>
            <person name="Leonard S."/>
            <person name="Crouse K."/>
            <person name="Collura K."/>
            <person name="Kudrna D."/>
            <person name="Currie J."/>
            <person name="He R."/>
            <person name="Angelova A."/>
            <person name="Rajasekar S."/>
            <person name="Mueller T."/>
            <person name="Lomeli R."/>
            <person name="Scara G."/>
            <person name="Ko A."/>
            <person name="Delaney K."/>
            <person name="Wissotski M."/>
            <person name="Lopez G."/>
            <person name="Campos D."/>
            <person name="Braidotti M."/>
            <person name="Ashley E."/>
            <person name="Golser W."/>
            <person name="Kim H."/>
            <person name="Lee S."/>
            <person name="Lin J."/>
            <person name="Dujmic Z."/>
            <person name="Kim W."/>
            <person name="Talag J."/>
            <person name="Zuccolo A."/>
            <person name="Fan C."/>
            <person name="Sebastian A."/>
            <person name="Kramer M."/>
            <person name="Spiegel L."/>
            <person name="Nascimento L."/>
            <person name="Zutavern T."/>
            <person name="Miller B."/>
            <person name="Ambroise C."/>
            <person name="Muller S."/>
            <person name="Spooner W."/>
            <person name="Narechania A."/>
            <person name="Ren L."/>
            <person name="Wei S."/>
            <person name="Kumari S."/>
            <person name="Faga B."/>
            <person name="Levy M.J."/>
            <person name="McMahan L."/>
            <person name="Van Buren P."/>
            <person name="Vaughn M.W."/>
            <person name="Ying K."/>
            <person name="Yeh C.-T."/>
            <person name="Emrich S.J."/>
            <person name="Jia Y."/>
            <person name="Kalyanaraman A."/>
            <person name="Hsia A.-P."/>
            <person name="Barbazuk W.B."/>
            <person name="Baucom R.S."/>
            <person name="Brutnell T.P."/>
            <person name="Carpita N.C."/>
            <person name="Chaparro C."/>
            <person name="Chia J.-M."/>
            <person name="Deragon J.-M."/>
            <person name="Estill J.C."/>
            <person name="Fu Y."/>
            <person name="Jeddeloh J.A."/>
            <person name="Han Y."/>
            <person name="Lee H."/>
            <person name="Li P."/>
            <person name="Lisch D.R."/>
            <person name="Liu S."/>
            <person name="Liu Z."/>
            <person name="Nagel D.H."/>
            <person name="McCann M.C."/>
            <person name="SanMiguel P."/>
            <person name="Myers A.M."/>
            <person name="Nettleton D."/>
            <person name="Nguyen J."/>
            <person name="Penning B.W."/>
            <person name="Ponnala L."/>
            <person name="Schneider K.L."/>
            <person name="Schwartz D.C."/>
            <person name="Sharma A."/>
            <person name="Soderlund C."/>
            <person name="Springer N.M."/>
            <person name="Sun Q."/>
            <person name="Wang H."/>
            <person name="Waterman M."/>
            <person name="Westerman R."/>
            <person name="Wolfgruber T.K."/>
            <person name="Yang L."/>
            <person name="Yu Y."/>
            <person name="Zhang L."/>
            <person name="Zhou S."/>
            <person name="Zhu Q."/>
            <person name="Bennetzen J.L."/>
            <person name="Dawe R.K."/>
            <person name="Jiang J."/>
            <person name="Jiang N."/>
            <person name="Presting G.G."/>
            <person name="Wessler S.R."/>
            <person name="Aluru S."/>
            <person name="Martienssen R.A."/>
            <person name="Clifton S.W."/>
            <person name="McCombie W.R."/>
            <person name="Wing R.A."/>
            <person name="Wilson R.K."/>
        </authorList>
    </citation>
    <scope>NUCLEOTIDE SEQUENCE [LARGE SCALE GENOMIC DNA]</scope>
    <source>
        <strain evidence="5">cv. B73</strain>
    </source>
</reference>
<dbReference type="PROSITE" id="PS00678">
    <property type="entry name" value="WD_REPEATS_1"/>
    <property type="match status" value="1"/>
</dbReference>
<dbReference type="PANTHER" id="PTHR19845">
    <property type="entry name" value="KATANIN P80 SUBUNIT"/>
    <property type="match status" value="1"/>
</dbReference>
<sequence>MTRGVCRAHFECQLCQVWEASIKDPHHWWGGFEGQSLGYRETRCPPGVFHCTLQSLSGFISPVESVRPDSSEVTIGAGAASGTIKNIEEAKVVRTFTGHRSSCASLDFHPFGEFLATGSSDTNMKIWDTQQKRCIHTYKVIPNELMCLNLLLMADGLFLVWDLTAGKLMHNFCLHEGPVNCLDVHPYEFLLATGSVDTTVKFWDLETFELIGSSGPENNREYFELVRILSLISSNHHISGIFVWKWMTCFL</sequence>
<dbReference type="InterPro" id="IPR015943">
    <property type="entry name" value="WD40/YVTN_repeat-like_dom_sf"/>
</dbReference>
<feature type="repeat" description="WD" evidence="3">
    <location>
        <begin position="172"/>
        <end position="213"/>
    </location>
</feature>
<proteinExistence type="predicted"/>
<dbReference type="PANTHER" id="PTHR19845:SF14">
    <property type="entry name" value="KATANIN P80 WD40 REPEAT-CONTAINING SUBUNIT B1 HOMOLOG"/>
    <property type="match status" value="1"/>
</dbReference>
<reference evidence="4" key="2">
    <citation type="submission" date="2019-07" db="EMBL/GenBank/DDBJ databases">
        <authorList>
            <person name="Seetharam A."/>
            <person name="Woodhouse M."/>
            <person name="Cannon E."/>
        </authorList>
    </citation>
    <scope>NUCLEOTIDE SEQUENCE [LARGE SCALE GENOMIC DNA]</scope>
    <source>
        <strain evidence="4">cv. B73</strain>
    </source>
</reference>
<evidence type="ECO:0000313" key="5">
    <source>
        <dbReference type="Proteomes" id="UP000007305"/>
    </source>
</evidence>
<evidence type="ECO:0000256" key="3">
    <source>
        <dbReference type="PROSITE-ProRule" id="PRU00221"/>
    </source>
</evidence>
<dbReference type="InterPro" id="IPR019775">
    <property type="entry name" value="WD40_repeat_CS"/>
</dbReference>
<dbReference type="Pfam" id="PF00400">
    <property type="entry name" value="WD40"/>
    <property type="match status" value="2"/>
</dbReference>
<keyword evidence="1 3" id="KW-0853">WD repeat</keyword>
<dbReference type="InterPro" id="IPR036322">
    <property type="entry name" value="WD40_repeat_dom_sf"/>
</dbReference>
<evidence type="ECO:0000256" key="1">
    <source>
        <dbReference type="ARBA" id="ARBA00022574"/>
    </source>
</evidence>
<dbReference type="Gramene" id="Zm00001eb356040_T002">
    <property type="protein sequence ID" value="Zm00001eb356040_P002"/>
    <property type="gene ID" value="Zm00001eb356040"/>
</dbReference>
<dbReference type="EnsemblPlants" id="Zm00001eb356040_T002">
    <property type="protein sequence ID" value="Zm00001eb356040_P002"/>
    <property type="gene ID" value="Zm00001eb356040"/>
</dbReference>
<dbReference type="InterPro" id="IPR001680">
    <property type="entry name" value="WD40_rpt"/>
</dbReference>
<accession>A0A804QT18</accession>
<dbReference type="PROSITE" id="PS50082">
    <property type="entry name" value="WD_REPEATS_2"/>
    <property type="match status" value="2"/>
</dbReference>
<reference evidence="4" key="3">
    <citation type="submission" date="2021-05" db="UniProtKB">
        <authorList>
            <consortium name="EnsemblPlants"/>
        </authorList>
    </citation>
    <scope>IDENTIFICATION</scope>
    <source>
        <strain evidence="4">cv. B73</strain>
    </source>
</reference>
<protein>
    <submittedName>
        <fullName evidence="4">Uncharacterized protein</fullName>
    </submittedName>
</protein>
<feature type="repeat" description="WD" evidence="3">
    <location>
        <begin position="96"/>
        <end position="137"/>
    </location>
</feature>
<name>A0A804QT18_MAIZE</name>
<dbReference type="Proteomes" id="UP000007305">
    <property type="component" value="Chromosome 8"/>
</dbReference>
<dbReference type="Gene3D" id="2.130.10.10">
    <property type="entry name" value="YVTN repeat-like/Quinoprotein amine dehydrogenase"/>
    <property type="match status" value="2"/>
</dbReference>
<dbReference type="AlphaFoldDB" id="A0A804QT18"/>
<evidence type="ECO:0000256" key="2">
    <source>
        <dbReference type="ARBA" id="ARBA00022737"/>
    </source>
</evidence>
<dbReference type="SMART" id="SM00320">
    <property type="entry name" value="WD40"/>
    <property type="match status" value="2"/>
</dbReference>
<keyword evidence="5" id="KW-1185">Reference proteome</keyword>
<dbReference type="SUPFAM" id="SSF50978">
    <property type="entry name" value="WD40 repeat-like"/>
    <property type="match status" value="1"/>
</dbReference>
<organism evidence="4 5">
    <name type="scientific">Zea mays</name>
    <name type="common">Maize</name>
    <dbReference type="NCBI Taxonomy" id="4577"/>
    <lineage>
        <taxon>Eukaryota</taxon>
        <taxon>Viridiplantae</taxon>
        <taxon>Streptophyta</taxon>
        <taxon>Embryophyta</taxon>
        <taxon>Tracheophyta</taxon>
        <taxon>Spermatophyta</taxon>
        <taxon>Magnoliopsida</taxon>
        <taxon>Liliopsida</taxon>
        <taxon>Poales</taxon>
        <taxon>Poaceae</taxon>
        <taxon>PACMAD clade</taxon>
        <taxon>Panicoideae</taxon>
        <taxon>Andropogonodae</taxon>
        <taxon>Andropogoneae</taxon>
        <taxon>Tripsacinae</taxon>
        <taxon>Zea</taxon>
    </lineage>
</organism>
<evidence type="ECO:0000313" key="4">
    <source>
        <dbReference type="EnsemblPlants" id="Zm00001eb356040_P002"/>
    </source>
</evidence>
<keyword evidence="2" id="KW-0677">Repeat</keyword>
<dbReference type="PROSITE" id="PS50294">
    <property type="entry name" value="WD_REPEATS_REGION"/>
    <property type="match status" value="2"/>
</dbReference>